<dbReference type="GO" id="GO:0016787">
    <property type="term" value="F:hydrolase activity"/>
    <property type="evidence" value="ECO:0007669"/>
    <property type="project" value="UniProtKB-KW"/>
</dbReference>
<dbReference type="Gene3D" id="3.40.50.1820">
    <property type="entry name" value="alpha/beta hydrolase"/>
    <property type="match status" value="1"/>
</dbReference>
<keyword evidence="2" id="KW-1185">Reference proteome</keyword>
<dbReference type="PANTHER" id="PTHR33428">
    <property type="entry name" value="CHLOROPHYLLASE-2, CHLOROPLASTIC"/>
    <property type="match status" value="1"/>
</dbReference>
<accession>A0A9X3LJ55</accession>
<proteinExistence type="predicted"/>
<evidence type="ECO:0000313" key="1">
    <source>
        <dbReference type="EMBL" id="MCZ9288842.1"/>
    </source>
</evidence>
<dbReference type="RefSeq" id="WP_035003060.1">
    <property type="nucleotide sequence ID" value="NZ_JAKMUT010000001.1"/>
</dbReference>
<dbReference type="AlphaFoldDB" id="A0A9X3LJ55"/>
<protein>
    <submittedName>
        <fullName evidence="1">Alpha/beta hydrolase</fullName>
    </submittedName>
</protein>
<keyword evidence="1" id="KW-0378">Hydrolase</keyword>
<organism evidence="1 2">
    <name type="scientific">Corynebacterium evansiae</name>
    <dbReference type="NCBI Taxonomy" id="2913499"/>
    <lineage>
        <taxon>Bacteria</taxon>
        <taxon>Bacillati</taxon>
        <taxon>Actinomycetota</taxon>
        <taxon>Actinomycetes</taxon>
        <taxon>Mycobacteriales</taxon>
        <taxon>Corynebacteriaceae</taxon>
        <taxon>Corynebacterium</taxon>
    </lineage>
</organism>
<sequence length="291" mass="31319">MKNLITRLGKRGPHRVMVGDLNFAGIPGRVYTPAEGNGIPGIAFGHDWRVGVDAYHATLRHLASWGFAVAAPDTEKGLSPNHRGFAADLETALQILAGVRLGNGNVTVQPNELYLAGHGMGASAAVLAATGRRHRSELKGYDTEPTINGVMAVYPADTSPDATEAAKYVKAPGLVLEAGRLGETPMGNAKRMAAHWGGDVVYRELLGASSSGFHEKYGRNFALGAGLPQFSQQELARGLMTGFVLAEDEKKYASFRDSHAELKKTRTATQHELYKNLPENVDLDERLAEIF</sequence>
<dbReference type="SUPFAM" id="SSF53474">
    <property type="entry name" value="alpha/beta-Hydrolases"/>
    <property type="match status" value="1"/>
</dbReference>
<gene>
    <name evidence="1" type="ORF">L8V00_01260</name>
</gene>
<comment type="caution">
    <text evidence="1">The sequence shown here is derived from an EMBL/GenBank/DDBJ whole genome shotgun (WGS) entry which is preliminary data.</text>
</comment>
<dbReference type="InterPro" id="IPR029058">
    <property type="entry name" value="AB_hydrolase_fold"/>
</dbReference>
<dbReference type="Proteomes" id="UP001146469">
    <property type="component" value="Unassembled WGS sequence"/>
</dbReference>
<name>A0A9X3LJ55_9CORY</name>
<dbReference type="EMBL" id="JAKMUT010000001">
    <property type="protein sequence ID" value="MCZ9288842.1"/>
    <property type="molecule type" value="Genomic_DNA"/>
</dbReference>
<reference evidence="1" key="1">
    <citation type="submission" date="2022-02" db="EMBL/GenBank/DDBJ databases">
        <title>Corynebacterium sp. from urogenital microbiome.</title>
        <authorList>
            <person name="Cappelli E.A."/>
            <person name="Ribeiro T.G."/>
            <person name="Peixe L."/>
        </authorList>
    </citation>
    <scope>NUCLEOTIDE SEQUENCE</scope>
    <source>
        <strain evidence="1">C8Ua_174</strain>
    </source>
</reference>
<dbReference type="PANTHER" id="PTHR33428:SF14">
    <property type="entry name" value="CARBOXYLESTERASE TYPE B DOMAIN-CONTAINING PROTEIN"/>
    <property type="match status" value="1"/>
</dbReference>
<evidence type="ECO:0000313" key="2">
    <source>
        <dbReference type="Proteomes" id="UP001146469"/>
    </source>
</evidence>